<accession>A0ABT6CHP5</accession>
<dbReference type="Proteomes" id="UP001222770">
    <property type="component" value="Unassembled WGS sequence"/>
</dbReference>
<keyword evidence="1" id="KW-0472">Membrane</keyword>
<gene>
    <name evidence="3" type="ORF">POM99_01490</name>
</gene>
<keyword evidence="4" id="KW-1185">Reference proteome</keyword>
<dbReference type="EMBL" id="JAROCY010000001">
    <property type="protein sequence ID" value="MDF8331862.1"/>
    <property type="molecule type" value="Genomic_DNA"/>
</dbReference>
<organism evidence="3 4">
    <name type="scientific">Novosphingobium cyanobacteriorum</name>
    <dbReference type="NCBI Taxonomy" id="3024215"/>
    <lineage>
        <taxon>Bacteria</taxon>
        <taxon>Pseudomonadati</taxon>
        <taxon>Pseudomonadota</taxon>
        <taxon>Alphaproteobacteria</taxon>
        <taxon>Sphingomonadales</taxon>
        <taxon>Sphingomonadaceae</taxon>
        <taxon>Novosphingobium</taxon>
    </lineage>
</organism>
<evidence type="ECO:0000256" key="1">
    <source>
        <dbReference type="SAM" id="Phobius"/>
    </source>
</evidence>
<evidence type="ECO:0000313" key="3">
    <source>
        <dbReference type="EMBL" id="MDF8331862.1"/>
    </source>
</evidence>
<comment type="caution">
    <text evidence="3">The sequence shown here is derived from an EMBL/GenBank/DDBJ whole genome shotgun (WGS) entry which is preliminary data.</text>
</comment>
<keyword evidence="1" id="KW-1133">Transmembrane helix</keyword>
<dbReference type="InterPro" id="IPR012495">
    <property type="entry name" value="TadE-like_dom"/>
</dbReference>
<keyword evidence="1" id="KW-0812">Transmembrane</keyword>
<reference evidence="3 4" key="1">
    <citation type="submission" date="2023-03" db="EMBL/GenBank/DDBJ databases">
        <title>Novosphingobium cyanobacteriorum sp. nov., isolated from a eutrophic reservoir during the Microcystis bloom period.</title>
        <authorList>
            <person name="Kang M."/>
            <person name="Le V."/>
            <person name="Ko S.-R."/>
            <person name="Lee S.-A."/>
            <person name="Ahn C.-Y."/>
        </authorList>
    </citation>
    <scope>NUCLEOTIDE SEQUENCE [LARGE SCALE GENOMIC DNA]</scope>
    <source>
        <strain evidence="3 4">HBC54</strain>
    </source>
</reference>
<protein>
    <submittedName>
        <fullName evidence="3">Pilus assembly protein</fullName>
    </submittedName>
</protein>
<feature type="domain" description="TadE-like" evidence="2">
    <location>
        <begin position="20"/>
        <end position="59"/>
    </location>
</feature>
<name>A0ABT6CHP5_9SPHN</name>
<feature type="transmembrane region" description="Helical" evidence="1">
    <location>
        <begin position="21"/>
        <end position="44"/>
    </location>
</feature>
<evidence type="ECO:0000259" key="2">
    <source>
        <dbReference type="Pfam" id="PF07811"/>
    </source>
</evidence>
<dbReference type="Pfam" id="PF07811">
    <property type="entry name" value="TadE"/>
    <property type="match status" value="1"/>
</dbReference>
<proteinExistence type="predicted"/>
<sequence>MTSVSALPHAMRRLIGCRAGSTAIEFAALGPIFVLLMLFVFQFATALQAYSSMVGAAADLQRTVTTSDQSGNTPTTTTIQNQAIAAATSKPYYLKAANLAVTVSTPSTQRISGAKEYAVTMTYSVPVMAMPSMKSFKFSFKRSVFVKSGG</sequence>
<dbReference type="RefSeq" id="WP_277274973.1">
    <property type="nucleotide sequence ID" value="NZ_JAROCY010000001.1"/>
</dbReference>
<evidence type="ECO:0000313" key="4">
    <source>
        <dbReference type="Proteomes" id="UP001222770"/>
    </source>
</evidence>